<evidence type="ECO:0000313" key="1">
    <source>
        <dbReference type="EMBL" id="EUC38327.1"/>
    </source>
</evidence>
<sequence length="118" mass="12821">MGGDEDKNGQLRHAQKKQTSNDLCTWIVVSVCTYTQGLVSGPDAICGQGCRREWEGGTLGRLGLSGLAGVGGNDGRDRAEYFLETSGFQRQWNKQRSRELITQMITTATRAGGGRRGQ</sequence>
<dbReference type="EMBL" id="KI964543">
    <property type="protein sequence ID" value="EUC38327.1"/>
    <property type="molecule type" value="Genomic_DNA"/>
</dbReference>
<dbReference type="GeneID" id="19151544"/>
<dbReference type="RefSeq" id="XP_007707371.1">
    <property type="nucleotide sequence ID" value="XM_007709181.1"/>
</dbReference>
<evidence type="ECO:0000313" key="2">
    <source>
        <dbReference type="Proteomes" id="UP000053841"/>
    </source>
</evidence>
<name>W6YFS2_COCC2</name>
<proteinExistence type="predicted"/>
<organism evidence="1 2">
    <name type="scientific">Cochliobolus carbonum (strain 26-R-13)</name>
    <name type="common">Maize leaf spot fungus</name>
    <name type="synonym">Bipolaris zeicola</name>
    <dbReference type="NCBI Taxonomy" id="930089"/>
    <lineage>
        <taxon>Eukaryota</taxon>
        <taxon>Fungi</taxon>
        <taxon>Dikarya</taxon>
        <taxon>Ascomycota</taxon>
        <taxon>Pezizomycotina</taxon>
        <taxon>Dothideomycetes</taxon>
        <taxon>Pleosporomycetidae</taxon>
        <taxon>Pleosporales</taxon>
        <taxon>Pleosporineae</taxon>
        <taxon>Pleosporaceae</taxon>
        <taxon>Bipolaris</taxon>
    </lineage>
</organism>
<dbReference type="HOGENOM" id="CLU_2072730_0_0_1"/>
<dbReference type="Proteomes" id="UP000053841">
    <property type="component" value="Unassembled WGS sequence"/>
</dbReference>
<gene>
    <name evidence="1" type="ORF">COCCADRAFT_83299</name>
</gene>
<accession>W6YFS2</accession>
<dbReference type="KEGG" id="bze:COCCADRAFT_83299"/>
<keyword evidence="2" id="KW-1185">Reference proteome</keyword>
<protein>
    <submittedName>
        <fullName evidence="1">Uncharacterized protein</fullName>
    </submittedName>
</protein>
<reference evidence="1 2" key="1">
    <citation type="journal article" date="2013" name="PLoS Genet.">
        <title>Comparative genome structure, secondary metabolite, and effector coding capacity across Cochliobolus pathogens.</title>
        <authorList>
            <person name="Condon B.J."/>
            <person name="Leng Y."/>
            <person name="Wu D."/>
            <person name="Bushley K.E."/>
            <person name="Ohm R.A."/>
            <person name="Otillar R."/>
            <person name="Martin J."/>
            <person name="Schackwitz W."/>
            <person name="Grimwood J."/>
            <person name="MohdZainudin N."/>
            <person name="Xue C."/>
            <person name="Wang R."/>
            <person name="Manning V.A."/>
            <person name="Dhillon B."/>
            <person name="Tu Z.J."/>
            <person name="Steffenson B.J."/>
            <person name="Salamov A."/>
            <person name="Sun H."/>
            <person name="Lowry S."/>
            <person name="LaButti K."/>
            <person name="Han J."/>
            <person name="Copeland A."/>
            <person name="Lindquist E."/>
            <person name="Barry K."/>
            <person name="Schmutz J."/>
            <person name="Baker S.E."/>
            <person name="Ciuffetti L.M."/>
            <person name="Grigoriev I.V."/>
            <person name="Zhong S."/>
            <person name="Turgeon B.G."/>
        </authorList>
    </citation>
    <scope>NUCLEOTIDE SEQUENCE [LARGE SCALE GENOMIC DNA]</scope>
    <source>
        <strain evidence="1 2">26-R-13</strain>
    </source>
</reference>
<dbReference type="AlphaFoldDB" id="W6YFS2"/>